<organism evidence="1 2">
    <name type="scientific">Acrocarpospora pleiomorpha</name>
    <dbReference type="NCBI Taxonomy" id="90975"/>
    <lineage>
        <taxon>Bacteria</taxon>
        <taxon>Bacillati</taxon>
        <taxon>Actinomycetota</taxon>
        <taxon>Actinomycetes</taxon>
        <taxon>Streptosporangiales</taxon>
        <taxon>Streptosporangiaceae</taxon>
        <taxon>Acrocarpospora</taxon>
    </lineage>
</organism>
<dbReference type="Proteomes" id="UP000377595">
    <property type="component" value="Unassembled WGS sequence"/>
</dbReference>
<protein>
    <submittedName>
        <fullName evidence="1">Uncharacterized protein</fullName>
    </submittedName>
</protein>
<dbReference type="RefSeq" id="WP_155343904.1">
    <property type="nucleotide sequence ID" value="NZ_BAAAHM010000012.1"/>
</dbReference>
<reference evidence="1 2" key="1">
    <citation type="submission" date="2019-10" db="EMBL/GenBank/DDBJ databases">
        <title>Whole genome shotgun sequence of Acrocarpospora pleiomorpha NBRC 16267.</title>
        <authorList>
            <person name="Ichikawa N."/>
            <person name="Kimura A."/>
            <person name="Kitahashi Y."/>
            <person name="Komaki H."/>
            <person name="Oguchi A."/>
        </authorList>
    </citation>
    <scope>NUCLEOTIDE SEQUENCE [LARGE SCALE GENOMIC DNA]</scope>
    <source>
        <strain evidence="1 2">NBRC 16267</strain>
    </source>
</reference>
<evidence type="ECO:0000313" key="2">
    <source>
        <dbReference type="Proteomes" id="UP000377595"/>
    </source>
</evidence>
<dbReference type="AlphaFoldDB" id="A0A5M3XIA7"/>
<dbReference type="Pfam" id="PF19953">
    <property type="entry name" value="EACC1"/>
    <property type="match status" value="1"/>
</dbReference>
<name>A0A5M3XIA7_9ACTN</name>
<gene>
    <name evidence="1" type="ORF">Aple_016880</name>
</gene>
<accession>A0A5M3XIA7</accession>
<dbReference type="InterPro" id="IPR045428">
    <property type="entry name" value="EACC1"/>
</dbReference>
<keyword evidence="2" id="KW-1185">Reference proteome</keyword>
<evidence type="ECO:0000313" key="1">
    <source>
        <dbReference type="EMBL" id="GES18793.1"/>
    </source>
</evidence>
<sequence length="62" mass="6796">MDTQIQVTGGDRSEELASLWSWLKDEDELRGQVSPMESRIGETDLGGAVIHLANLPELALES</sequence>
<dbReference type="EMBL" id="BLAF01000008">
    <property type="protein sequence ID" value="GES18793.1"/>
    <property type="molecule type" value="Genomic_DNA"/>
</dbReference>
<dbReference type="OrthoDB" id="5194337at2"/>
<proteinExistence type="predicted"/>
<comment type="caution">
    <text evidence="1">The sequence shown here is derived from an EMBL/GenBank/DDBJ whole genome shotgun (WGS) entry which is preliminary data.</text>
</comment>